<dbReference type="EMBL" id="CP059693">
    <property type="protein sequence ID" value="WDE12312.1"/>
    <property type="molecule type" value="Genomic_DNA"/>
</dbReference>
<protein>
    <submittedName>
        <fullName evidence="1">Uncharacterized protein</fullName>
    </submittedName>
</protein>
<evidence type="ECO:0000313" key="2">
    <source>
        <dbReference type="Proteomes" id="UP001215231"/>
    </source>
</evidence>
<organism evidence="1 2">
    <name type="scientific">Thalassomonas haliotis</name>
    <dbReference type="NCBI Taxonomy" id="485448"/>
    <lineage>
        <taxon>Bacteria</taxon>
        <taxon>Pseudomonadati</taxon>
        <taxon>Pseudomonadota</taxon>
        <taxon>Gammaproteobacteria</taxon>
        <taxon>Alteromonadales</taxon>
        <taxon>Colwelliaceae</taxon>
        <taxon>Thalassomonas</taxon>
    </lineage>
</organism>
<name>A0ABY7VI23_9GAMM</name>
<sequence>MMLTQVAFLKFAAFSDEIKMSTMREKRKNPKNQQNTADQGEVFMYLQK</sequence>
<evidence type="ECO:0000313" key="1">
    <source>
        <dbReference type="EMBL" id="WDE12312.1"/>
    </source>
</evidence>
<dbReference type="Proteomes" id="UP001215231">
    <property type="component" value="Chromosome"/>
</dbReference>
<proteinExistence type="predicted"/>
<keyword evidence="2" id="KW-1185">Reference proteome</keyword>
<reference evidence="1 2" key="1">
    <citation type="journal article" date="2022" name="Mar. Drugs">
        <title>Bioassay-Guided Fractionation Leads to the Detection of Cholic Acid Generated by the Rare Thalassomonas sp.</title>
        <authorList>
            <person name="Pheiffer F."/>
            <person name="Schneider Y.K."/>
            <person name="Hansen E.H."/>
            <person name="Andersen J.H."/>
            <person name="Isaksson J."/>
            <person name="Busche T."/>
            <person name="R C."/>
            <person name="Kalinowski J."/>
            <person name="Zyl L.V."/>
            <person name="Trindade M."/>
        </authorList>
    </citation>
    <scope>NUCLEOTIDE SEQUENCE [LARGE SCALE GENOMIC DNA]</scope>
    <source>
        <strain evidence="1 2">A5K-61T</strain>
    </source>
</reference>
<dbReference type="RefSeq" id="WP_274052584.1">
    <property type="nucleotide sequence ID" value="NZ_CP059693.1"/>
</dbReference>
<accession>A0ABY7VI23</accession>
<gene>
    <name evidence="1" type="ORF">H3N35_02160</name>
</gene>